<dbReference type="PANTHER" id="PTHR43280:SF29">
    <property type="entry name" value="ARAC-FAMILY TRANSCRIPTIONAL REGULATOR"/>
    <property type="match status" value="1"/>
</dbReference>
<dbReference type="InterPro" id="IPR009057">
    <property type="entry name" value="Homeodomain-like_sf"/>
</dbReference>
<keyword evidence="3" id="KW-0804">Transcription</keyword>
<evidence type="ECO:0000313" key="7">
    <source>
        <dbReference type="Proteomes" id="UP000662783"/>
    </source>
</evidence>
<evidence type="ECO:0000313" key="6">
    <source>
        <dbReference type="EMBL" id="QSE97377.1"/>
    </source>
</evidence>
<feature type="transmembrane region" description="Helical" evidence="4">
    <location>
        <begin position="150"/>
        <end position="171"/>
    </location>
</feature>
<evidence type="ECO:0000256" key="2">
    <source>
        <dbReference type="ARBA" id="ARBA00023125"/>
    </source>
</evidence>
<dbReference type="Pfam" id="PF12833">
    <property type="entry name" value="HTH_18"/>
    <property type="match status" value="1"/>
</dbReference>
<organism evidence="6 7">
    <name type="scientific">Fulvivirga lutea</name>
    <dbReference type="NCBI Taxonomy" id="2810512"/>
    <lineage>
        <taxon>Bacteria</taxon>
        <taxon>Pseudomonadati</taxon>
        <taxon>Bacteroidota</taxon>
        <taxon>Cytophagia</taxon>
        <taxon>Cytophagales</taxon>
        <taxon>Fulvivirgaceae</taxon>
        <taxon>Fulvivirga</taxon>
    </lineage>
</organism>
<dbReference type="RefSeq" id="WP_205721888.1">
    <property type="nucleotide sequence ID" value="NZ_CP070608.1"/>
</dbReference>
<keyword evidence="4" id="KW-0472">Membrane</keyword>
<keyword evidence="4" id="KW-0812">Transmembrane</keyword>
<proteinExistence type="predicted"/>
<dbReference type="InterPro" id="IPR020449">
    <property type="entry name" value="Tscrpt_reg_AraC-type_HTH"/>
</dbReference>
<dbReference type="PROSITE" id="PS01124">
    <property type="entry name" value="HTH_ARAC_FAMILY_2"/>
    <property type="match status" value="1"/>
</dbReference>
<gene>
    <name evidence="6" type="ORF">JR347_17615</name>
</gene>
<name>A0A975A1C3_9BACT</name>
<dbReference type="GO" id="GO:0003700">
    <property type="term" value="F:DNA-binding transcription factor activity"/>
    <property type="evidence" value="ECO:0007669"/>
    <property type="project" value="InterPro"/>
</dbReference>
<keyword evidence="4" id="KW-1133">Transmembrane helix</keyword>
<dbReference type="Gene3D" id="1.10.10.60">
    <property type="entry name" value="Homeodomain-like"/>
    <property type="match status" value="1"/>
</dbReference>
<dbReference type="GO" id="GO:0043565">
    <property type="term" value="F:sequence-specific DNA binding"/>
    <property type="evidence" value="ECO:0007669"/>
    <property type="project" value="InterPro"/>
</dbReference>
<feature type="transmembrane region" description="Helical" evidence="4">
    <location>
        <begin position="7"/>
        <end position="24"/>
    </location>
</feature>
<dbReference type="AlphaFoldDB" id="A0A975A1C3"/>
<keyword evidence="1" id="KW-0805">Transcription regulation</keyword>
<evidence type="ECO:0000256" key="4">
    <source>
        <dbReference type="SAM" id="Phobius"/>
    </source>
</evidence>
<dbReference type="SMART" id="SM00342">
    <property type="entry name" value="HTH_ARAC"/>
    <property type="match status" value="1"/>
</dbReference>
<evidence type="ECO:0000256" key="1">
    <source>
        <dbReference type="ARBA" id="ARBA00023015"/>
    </source>
</evidence>
<accession>A0A975A1C3</accession>
<evidence type="ECO:0000256" key="3">
    <source>
        <dbReference type="ARBA" id="ARBA00023163"/>
    </source>
</evidence>
<feature type="transmembrane region" description="Helical" evidence="4">
    <location>
        <begin position="67"/>
        <end position="86"/>
    </location>
</feature>
<evidence type="ECO:0000259" key="5">
    <source>
        <dbReference type="PROSITE" id="PS01124"/>
    </source>
</evidence>
<dbReference type="InterPro" id="IPR018060">
    <property type="entry name" value="HTH_AraC"/>
</dbReference>
<dbReference type="EMBL" id="CP070608">
    <property type="protein sequence ID" value="QSE97377.1"/>
    <property type="molecule type" value="Genomic_DNA"/>
</dbReference>
<feature type="transmembrane region" description="Helical" evidence="4">
    <location>
        <begin position="36"/>
        <end position="55"/>
    </location>
</feature>
<reference evidence="6" key="1">
    <citation type="submission" date="2021-02" db="EMBL/GenBank/DDBJ databases">
        <title>Fulvivirga sp. S481 isolated from sea water.</title>
        <authorList>
            <person name="Bae S.S."/>
            <person name="Baek K."/>
        </authorList>
    </citation>
    <scope>NUCLEOTIDE SEQUENCE</scope>
    <source>
        <strain evidence="6">S481</strain>
    </source>
</reference>
<dbReference type="Proteomes" id="UP000662783">
    <property type="component" value="Chromosome"/>
</dbReference>
<feature type="domain" description="HTH araC/xylS-type" evidence="5">
    <location>
        <begin position="233"/>
        <end position="336"/>
    </location>
</feature>
<dbReference type="KEGG" id="fuv:JR347_17615"/>
<dbReference type="SUPFAM" id="SSF46689">
    <property type="entry name" value="Homeodomain-like"/>
    <property type="match status" value="1"/>
</dbReference>
<dbReference type="PROSITE" id="PS00041">
    <property type="entry name" value="HTH_ARAC_FAMILY_1"/>
    <property type="match status" value="1"/>
</dbReference>
<feature type="transmembrane region" description="Helical" evidence="4">
    <location>
        <begin position="112"/>
        <end position="129"/>
    </location>
</feature>
<protein>
    <submittedName>
        <fullName evidence="6">Helix-turn-helix domain-containing protein</fullName>
    </submittedName>
</protein>
<sequence length="339" mass="40301">MKIRRPFLGIALAAISLLILVYMYEHYGWFYDYPQFIWAFPPVWYVIGPAFYLFIKRHIGRRLERIDWFHLFPFVVFYIYLFPFYLRPAQERIHTFINFWEPEVYTIDPHHYLYQLHFLFYAMLSLRILRSGQKELKEFSSDSNIINYEYIGKVIQLMLIFCFVGLIYYLLVDLKVIVPGWNYSPIIYITLSMLIHLTTYYSWSEKPIEGTDTIEKYISSGLTDARMSEIVDQVVLHIAKESVYKNADLRLKDVSNELRIPSHHISQSINHKLNQSFFDLVNTHRVEALKANIGKEEYKHLTLVAVAEEFGFKSSSSFFRIFKKIAGLTPKEYLKSINE</sequence>
<feature type="transmembrane region" description="Helical" evidence="4">
    <location>
        <begin position="183"/>
        <end position="203"/>
    </location>
</feature>
<dbReference type="PANTHER" id="PTHR43280">
    <property type="entry name" value="ARAC-FAMILY TRANSCRIPTIONAL REGULATOR"/>
    <property type="match status" value="1"/>
</dbReference>
<dbReference type="PRINTS" id="PR00032">
    <property type="entry name" value="HTHARAC"/>
</dbReference>
<dbReference type="InterPro" id="IPR018062">
    <property type="entry name" value="HTH_AraC-typ_CS"/>
</dbReference>
<keyword evidence="2" id="KW-0238">DNA-binding</keyword>
<keyword evidence="7" id="KW-1185">Reference proteome</keyword>